<dbReference type="Pfam" id="PF18317">
    <property type="entry name" value="SDH_C"/>
    <property type="match status" value="1"/>
</dbReference>
<dbReference type="InterPro" id="IPR011342">
    <property type="entry name" value="Shikimate_DH"/>
</dbReference>
<dbReference type="EMBL" id="BORR01000002">
    <property type="protein sequence ID" value="GIO35915.1"/>
    <property type="molecule type" value="Genomic_DNA"/>
</dbReference>
<dbReference type="SUPFAM" id="SSF51735">
    <property type="entry name" value="NAD(P)-binding Rossmann-fold domains"/>
    <property type="match status" value="1"/>
</dbReference>
<comment type="caution">
    <text evidence="12">The sequence shown here is derived from an EMBL/GenBank/DDBJ whole genome shotgun (WGS) entry which is preliminary data.</text>
</comment>
<dbReference type="CDD" id="cd01065">
    <property type="entry name" value="NAD_bind_Shikimate_DH"/>
    <property type="match status" value="1"/>
</dbReference>
<dbReference type="Pfam" id="PF01488">
    <property type="entry name" value="Shikimate_DH"/>
    <property type="match status" value="1"/>
</dbReference>
<keyword evidence="6 8" id="KW-0057">Aromatic amino acid biosynthesis</keyword>
<evidence type="ECO:0000259" key="11">
    <source>
        <dbReference type="Pfam" id="PF18317"/>
    </source>
</evidence>
<dbReference type="GO" id="GO:0005829">
    <property type="term" value="C:cytosol"/>
    <property type="evidence" value="ECO:0007669"/>
    <property type="project" value="TreeGrafter"/>
</dbReference>
<proteinExistence type="inferred from homology"/>
<dbReference type="InterPro" id="IPR036291">
    <property type="entry name" value="NAD(P)-bd_dom_sf"/>
</dbReference>
<comment type="pathway">
    <text evidence="1 8">Metabolic intermediate biosynthesis; chorismate biosynthesis; chorismate from D-erythrose 4-phosphate and phosphoenolpyruvate: step 4/7.</text>
</comment>
<reference evidence="12 13" key="1">
    <citation type="submission" date="2021-03" db="EMBL/GenBank/DDBJ databases">
        <title>Antimicrobial resistance genes in bacteria isolated from Japanese honey, and their potential for conferring macrolide and lincosamide resistance in the American foulbrood pathogen Paenibacillus larvae.</title>
        <authorList>
            <person name="Okamoto M."/>
            <person name="Kumagai M."/>
            <person name="Kanamori H."/>
            <person name="Takamatsu D."/>
        </authorList>
    </citation>
    <scope>NUCLEOTIDE SEQUENCE [LARGE SCALE GENOMIC DNA]</scope>
    <source>
        <strain evidence="12 13">J41TS12</strain>
    </source>
</reference>
<organism evidence="12 13">
    <name type="scientific">Paenibacillus antibioticophila</name>
    <dbReference type="NCBI Taxonomy" id="1274374"/>
    <lineage>
        <taxon>Bacteria</taxon>
        <taxon>Bacillati</taxon>
        <taxon>Bacillota</taxon>
        <taxon>Bacilli</taxon>
        <taxon>Bacillales</taxon>
        <taxon>Paenibacillaceae</taxon>
        <taxon>Paenibacillus</taxon>
    </lineage>
</organism>
<evidence type="ECO:0000256" key="2">
    <source>
        <dbReference type="ARBA" id="ARBA00012962"/>
    </source>
</evidence>
<dbReference type="Gene3D" id="3.40.50.720">
    <property type="entry name" value="NAD(P)-binding Rossmann-like Domain"/>
    <property type="match status" value="1"/>
</dbReference>
<keyword evidence="13" id="KW-1185">Reference proteome</keyword>
<name>A0A919XT25_9BACL</name>
<dbReference type="EC" id="1.1.1.25" evidence="2 8"/>
<dbReference type="InterPro" id="IPR041121">
    <property type="entry name" value="SDH_C"/>
</dbReference>
<feature type="active site" description="Proton acceptor" evidence="8">
    <location>
        <position position="66"/>
    </location>
</feature>
<dbReference type="InterPro" id="IPR013708">
    <property type="entry name" value="Shikimate_DH-bd_N"/>
</dbReference>
<dbReference type="PANTHER" id="PTHR21089">
    <property type="entry name" value="SHIKIMATE DEHYDROGENASE"/>
    <property type="match status" value="1"/>
</dbReference>
<keyword evidence="3 8" id="KW-0028">Amino-acid biosynthesis</keyword>
<dbReference type="RefSeq" id="WP_212938289.1">
    <property type="nucleotide sequence ID" value="NZ_BORR01000002.1"/>
</dbReference>
<sequence>MNLLLGVMGDPVIQSKSPVMHQAALHAAGLPGNYVPLHVKADQLERAIQGIRALGFHGVNVTVPHKIRVMDYLDEIDPAAAAIGAVNTVVHEDGRLIGYNTDGIGYLRSLKEETGAKLNGANIVVLGAGGASRAIIYALLQEKPKCLTIANRTEATAQGLVSEWGHLGSLSACAYNNVRSALETADIIINTTTVGMYPHIEDIPIQPDWLPSGIIVSDLIYNPLETVLLTEAKRKNCRIHNGLGMFIYQGAYAFELWTKASAPVAEMRAAVAGELNKEHH</sequence>
<comment type="subunit">
    <text evidence="8">Homodimer.</text>
</comment>
<feature type="binding site" evidence="8">
    <location>
        <begin position="15"/>
        <end position="17"/>
    </location>
    <ligand>
        <name>shikimate</name>
        <dbReference type="ChEBI" id="CHEBI:36208"/>
    </ligand>
</feature>
<feature type="binding site" evidence="8">
    <location>
        <begin position="127"/>
        <end position="131"/>
    </location>
    <ligand>
        <name>NADP(+)</name>
        <dbReference type="ChEBI" id="CHEBI:58349"/>
    </ligand>
</feature>
<dbReference type="PANTHER" id="PTHR21089:SF1">
    <property type="entry name" value="BIFUNCTIONAL 3-DEHYDROQUINATE DEHYDRATASE_SHIKIMATE DEHYDROGENASE, CHLOROPLASTIC"/>
    <property type="match status" value="1"/>
</dbReference>
<evidence type="ECO:0000256" key="3">
    <source>
        <dbReference type="ARBA" id="ARBA00022605"/>
    </source>
</evidence>
<dbReference type="InterPro" id="IPR022893">
    <property type="entry name" value="Shikimate_DH_fam"/>
</dbReference>
<dbReference type="Proteomes" id="UP000681162">
    <property type="component" value="Unassembled WGS sequence"/>
</dbReference>
<evidence type="ECO:0000313" key="12">
    <source>
        <dbReference type="EMBL" id="GIO35915.1"/>
    </source>
</evidence>
<evidence type="ECO:0000256" key="4">
    <source>
        <dbReference type="ARBA" id="ARBA00022857"/>
    </source>
</evidence>
<dbReference type="AlphaFoldDB" id="A0A919XT25"/>
<feature type="domain" description="SDH C-terminal" evidence="11">
    <location>
        <begin position="242"/>
        <end position="271"/>
    </location>
</feature>
<dbReference type="GO" id="GO:0008652">
    <property type="term" value="P:amino acid biosynthetic process"/>
    <property type="evidence" value="ECO:0007669"/>
    <property type="project" value="UniProtKB-KW"/>
</dbReference>
<feature type="binding site" evidence="8">
    <location>
        <position position="87"/>
    </location>
    <ligand>
        <name>shikimate</name>
        <dbReference type="ChEBI" id="CHEBI:36208"/>
    </ligand>
</feature>
<protein>
    <recommendedName>
        <fullName evidence="2 8">Shikimate dehydrogenase (NADP(+))</fullName>
        <shortName evidence="8">SDH</shortName>
        <ecNumber evidence="2 8">1.1.1.25</ecNumber>
    </recommendedName>
</protein>
<dbReference type="GO" id="GO:0009073">
    <property type="term" value="P:aromatic amino acid family biosynthetic process"/>
    <property type="evidence" value="ECO:0007669"/>
    <property type="project" value="UniProtKB-KW"/>
</dbReference>
<comment type="caution">
    <text evidence="8">Lacks conserved residue(s) required for the propagation of feature annotation.</text>
</comment>
<comment type="catalytic activity">
    <reaction evidence="7 8">
        <text>shikimate + NADP(+) = 3-dehydroshikimate + NADPH + H(+)</text>
        <dbReference type="Rhea" id="RHEA:17737"/>
        <dbReference type="ChEBI" id="CHEBI:15378"/>
        <dbReference type="ChEBI" id="CHEBI:16630"/>
        <dbReference type="ChEBI" id="CHEBI:36208"/>
        <dbReference type="ChEBI" id="CHEBI:57783"/>
        <dbReference type="ChEBI" id="CHEBI:58349"/>
        <dbReference type="EC" id="1.1.1.25"/>
    </reaction>
</comment>
<evidence type="ECO:0000256" key="5">
    <source>
        <dbReference type="ARBA" id="ARBA00023002"/>
    </source>
</evidence>
<feature type="binding site" evidence="8">
    <location>
        <position position="219"/>
    </location>
    <ligand>
        <name>NADP(+)</name>
        <dbReference type="ChEBI" id="CHEBI:58349"/>
    </ligand>
</feature>
<comment type="similarity">
    <text evidence="8">Belongs to the shikimate dehydrogenase family.</text>
</comment>
<dbReference type="Gene3D" id="3.40.50.10860">
    <property type="entry name" value="Leucine Dehydrogenase, chain A, domain 1"/>
    <property type="match status" value="1"/>
</dbReference>
<gene>
    <name evidence="8 12" type="primary">aroE</name>
    <name evidence="12" type="ORF">J41TS12_07760</name>
</gene>
<feature type="binding site" evidence="8">
    <location>
        <position position="242"/>
    </location>
    <ligand>
        <name>NADP(+)</name>
        <dbReference type="ChEBI" id="CHEBI:58349"/>
    </ligand>
</feature>
<dbReference type="GO" id="GO:0009423">
    <property type="term" value="P:chorismate biosynthetic process"/>
    <property type="evidence" value="ECO:0007669"/>
    <property type="project" value="UniProtKB-UniRule"/>
</dbReference>
<dbReference type="NCBIfam" id="NF001319">
    <property type="entry name" value="PRK00258.3-3"/>
    <property type="match status" value="1"/>
</dbReference>
<keyword evidence="4 8" id="KW-0521">NADP</keyword>
<evidence type="ECO:0000259" key="10">
    <source>
        <dbReference type="Pfam" id="PF08501"/>
    </source>
</evidence>
<evidence type="ECO:0000256" key="1">
    <source>
        <dbReference type="ARBA" id="ARBA00004871"/>
    </source>
</evidence>
<evidence type="ECO:0000256" key="6">
    <source>
        <dbReference type="ARBA" id="ARBA00023141"/>
    </source>
</evidence>
<keyword evidence="5 8" id="KW-0560">Oxidoreductase</keyword>
<feature type="binding site" evidence="8">
    <location>
        <position position="249"/>
    </location>
    <ligand>
        <name>shikimate</name>
        <dbReference type="ChEBI" id="CHEBI:36208"/>
    </ligand>
</feature>
<comment type="function">
    <text evidence="8">Involved in the biosynthesis of the chorismate, which leads to the biosynthesis of aromatic amino acids. Catalyzes the reversible NADPH linked reduction of 3-dehydroshikimate (DHSA) to yield shikimate (SA).</text>
</comment>
<dbReference type="SUPFAM" id="SSF53223">
    <property type="entry name" value="Aminoacid dehydrogenase-like, N-terminal domain"/>
    <property type="match status" value="1"/>
</dbReference>
<feature type="domain" description="Shikimate dehydrogenase substrate binding N-terminal" evidence="10">
    <location>
        <begin position="7"/>
        <end position="89"/>
    </location>
</feature>
<dbReference type="InterPro" id="IPR006151">
    <property type="entry name" value="Shikm_DH/Glu-tRNA_Rdtase"/>
</dbReference>
<evidence type="ECO:0000313" key="13">
    <source>
        <dbReference type="Proteomes" id="UP000681162"/>
    </source>
</evidence>
<feature type="binding site" evidence="8">
    <location>
        <position position="62"/>
    </location>
    <ligand>
        <name>shikimate</name>
        <dbReference type="ChEBI" id="CHEBI:36208"/>
    </ligand>
</feature>
<evidence type="ECO:0000256" key="8">
    <source>
        <dbReference type="HAMAP-Rule" id="MF_00222"/>
    </source>
</evidence>
<dbReference type="Pfam" id="PF08501">
    <property type="entry name" value="Shikimate_dh_N"/>
    <property type="match status" value="1"/>
</dbReference>
<dbReference type="GO" id="GO:0050661">
    <property type="term" value="F:NADP binding"/>
    <property type="evidence" value="ECO:0007669"/>
    <property type="project" value="InterPro"/>
</dbReference>
<feature type="domain" description="Quinate/shikimate 5-dehydrogenase/glutamyl-tRNA reductase" evidence="9">
    <location>
        <begin position="113"/>
        <end position="193"/>
    </location>
</feature>
<dbReference type="HAMAP" id="MF_00222">
    <property type="entry name" value="Shikimate_DH_AroE"/>
    <property type="match status" value="1"/>
</dbReference>
<feature type="binding site" evidence="8">
    <location>
        <position position="221"/>
    </location>
    <ligand>
        <name>shikimate</name>
        <dbReference type="ChEBI" id="CHEBI:36208"/>
    </ligand>
</feature>
<dbReference type="InterPro" id="IPR046346">
    <property type="entry name" value="Aminoacid_DH-like_N_sf"/>
</dbReference>
<accession>A0A919XT25</accession>
<evidence type="ECO:0000259" key="9">
    <source>
        <dbReference type="Pfam" id="PF01488"/>
    </source>
</evidence>
<dbReference type="NCBIfam" id="TIGR00507">
    <property type="entry name" value="aroE"/>
    <property type="match status" value="1"/>
</dbReference>
<evidence type="ECO:0000256" key="7">
    <source>
        <dbReference type="ARBA" id="ARBA00049442"/>
    </source>
</evidence>
<dbReference type="GO" id="GO:0004764">
    <property type="term" value="F:shikimate 3-dehydrogenase (NADP+) activity"/>
    <property type="evidence" value="ECO:0007669"/>
    <property type="project" value="UniProtKB-UniRule"/>
</dbReference>
<dbReference type="GO" id="GO:0019632">
    <property type="term" value="P:shikimate metabolic process"/>
    <property type="evidence" value="ECO:0007669"/>
    <property type="project" value="InterPro"/>
</dbReference>
<feature type="binding site" evidence="8">
    <location>
        <position position="102"/>
    </location>
    <ligand>
        <name>shikimate</name>
        <dbReference type="ChEBI" id="CHEBI:36208"/>
    </ligand>
</feature>